<feature type="region of interest" description="Disordered" evidence="1">
    <location>
        <begin position="1"/>
        <end position="70"/>
    </location>
</feature>
<organism evidence="2 3">
    <name type="scientific">Streptomyces leeuwenhoekii</name>
    <dbReference type="NCBI Taxonomy" id="1437453"/>
    <lineage>
        <taxon>Bacteria</taxon>
        <taxon>Bacillati</taxon>
        <taxon>Actinomycetota</taxon>
        <taxon>Actinomycetes</taxon>
        <taxon>Kitasatosporales</taxon>
        <taxon>Streptomycetaceae</taxon>
        <taxon>Streptomyces</taxon>
    </lineage>
</organism>
<evidence type="ECO:0000313" key="3">
    <source>
        <dbReference type="Proteomes" id="UP000035016"/>
    </source>
</evidence>
<accession>A0A0F7W0A6</accession>
<sequence length="70" mass="7004">MSASGTHAQPQPQSEPRRPKTPTMSGVPGAVSMRDLLAAGAAAAAVSTPPRLPDLPAAPPGRAGEHREAA</sequence>
<dbReference type="EMBL" id="LN831790">
    <property type="protein sequence ID" value="CQR62381.1"/>
    <property type="molecule type" value="Genomic_DNA"/>
</dbReference>
<proteinExistence type="predicted"/>
<name>A0A0F7W0A6_STRLW</name>
<dbReference type="AlphaFoldDB" id="A0A0F7W0A6"/>
<dbReference type="Proteomes" id="UP000035016">
    <property type="component" value="Chromosome Chromosome"/>
</dbReference>
<evidence type="ECO:0000313" key="2">
    <source>
        <dbReference type="EMBL" id="CQR62381.1"/>
    </source>
</evidence>
<feature type="compositionally biased region" description="Pro residues" evidence="1">
    <location>
        <begin position="50"/>
        <end position="59"/>
    </location>
</feature>
<reference evidence="2 3" key="1">
    <citation type="submission" date="2015-02" db="EMBL/GenBank/DDBJ databases">
        <authorList>
            <person name="Gomez-Escribano P.J."/>
        </authorList>
    </citation>
    <scope>NUCLEOTIDE SEQUENCE [LARGE SCALE GENOMIC DNA]</scope>
    <source>
        <strain evidence="3">C34 (DSM 42122 / NRRL B-24963)</strain>
    </source>
</reference>
<protein>
    <submittedName>
        <fullName evidence="2">Uncharacterized protein</fullName>
    </submittedName>
</protein>
<gene>
    <name evidence="2" type="primary">sle_29200</name>
</gene>
<evidence type="ECO:0000256" key="1">
    <source>
        <dbReference type="SAM" id="MobiDB-lite"/>
    </source>
</evidence>
<dbReference type="RefSeq" id="WP_104532190.1">
    <property type="nucleotide sequence ID" value="NZ_AZSD01000363.1"/>
</dbReference>
<dbReference type="KEGG" id="sle:sle_29200"/>
<feature type="compositionally biased region" description="Polar residues" evidence="1">
    <location>
        <begin position="1"/>
        <end position="14"/>
    </location>
</feature>